<dbReference type="EMBL" id="CABPSI010000002">
    <property type="protein sequence ID" value="VVE04198.1"/>
    <property type="molecule type" value="Genomic_DNA"/>
</dbReference>
<reference evidence="1 2" key="1">
    <citation type="submission" date="2019-08" db="EMBL/GenBank/DDBJ databases">
        <authorList>
            <person name="Peeters C."/>
        </authorList>
    </citation>
    <scope>NUCLEOTIDE SEQUENCE [LARGE SCALE GENOMIC DNA]</scope>
    <source>
        <strain evidence="1 2">LMG 31115</strain>
    </source>
</reference>
<evidence type="ECO:0000313" key="2">
    <source>
        <dbReference type="Proteomes" id="UP000333828"/>
    </source>
</evidence>
<accession>A0A5E4UW50</accession>
<evidence type="ECO:0000313" key="1">
    <source>
        <dbReference type="EMBL" id="VVE04198.1"/>
    </source>
</evidence>
<keyword evidence="2" id="KW-1185">Reference proteome</keyword>
<gene>
    <name evidence="1" type="ORF">PIN31115_02276</name>
</gene>
<dbReference type="AlphaFoldDB" id="A0A5E4UW50"/>
<dbReference type="Proteomes" id="UP000333828">
    <property type="component" value="Unassembled WGS sequence"/>
</dbReference>
<organism evidence="1 2">
    <name type="scientific">Pandoraea iniqua</name>
    <dbReference type="NCBI Taxonomy" id="2508288"/>
    <lineage>
        <taxon>Bacteria</taxon>
        <taxon>Pseudomonadati</taxon>
        <taxon>Pseudomonadota</taxon>
        <taxon>Betaproteobacteria</taxon>
        <taxon>Burkholderiales</taxon>
        <taxon>Burkholderiaceae</taxon>
        <taxon>Pandoraea</taxon>
    </lineage>
</organism>
<sequence>MNRTFQRWEIPSLGLDKLALQDIAMPLTGARP</sequence>
<protein>
    <submittedName>
        <fullName evidence="1">Alcohol dehydrogenase</fullName>
    </submittedName>
</protein>
<proteinExistence type="predicted"/>
<name>A0A5E4UW50_9BURK</name>